<keyword evidence="2" id="KW-0378">Hydrolase</keyword>
<feature type="compositionally biased region" description="Basic residues" evidence="1">
    <location>
        <begin position="1"/>
        <end position="19"/>
    </location>
</feature>
<accession>A0A447S615</accession>
<reference evidence="2 3" key="1">
    <citation type="submission" date="2018-12" db="EMBL/GenBank/DDBJ databases">
        <authorList>
            <consortium name="Pathogen Informatics"/>
        </authorList>
    </citation>
    <scope>NUCLEOTIDE SEQUENCE [LARGE SCALE GENOMIC DNA]</scope>
    <source>
        <strain evidence="2 3">NCTC13635</strain>
    </source>
</reference>
<sequence length="97" mass="10864">MTTNVRRSRKPKAQTRGKKPVVQETEQEERVQTLPRRKPRQLAQKVRVESAVVEPVAEIVPEAVVAEVIAPHSEPVKAELPAGVESVADQGRKWRIP</sequence>
<dbReference type="EMBL" id="LR134162">
    <property type="protein sequence ID" value="VEB07359.1"/>
    <property type="molecule type" value="Genomic_DNA"/>
</dbReference>
<feature type="region of interest" description="Disordered" evidence="1">
    <location>
        <begin position="1"/>
        <end position="41"/>
    </location>
</feature>
<evidence type="ECO:0000313" key="2">
    <source>
        <dbReference type="EMBL" id="VEB07359.1"/>
    </source>
</evidence>
<gene>
    <name evidence="2" type="primary">rne_3</name>
    <name evidence="2" type="ORF">NCTC13635_06722</name>
</gene>
<organism evidence="2 3">
    <name type="scientific">Klebsiella pneumoniae</name>
    <dbReference type="NCBI Taxonomy" id="573"/>
    <lineage>
        <taxon>Bacteria</taxon>
        <taxon>Pseudomonadati</taxon>
        <taxon>Pseudomonadota</taxon>
        <taxon>Gammaproteobacteria</taxon>
        <taxon>Enterobacterales</taxon>
        <taxon>Enterobacteriaceae</taxon>
        <taxon>Klebsiella/Raoultella group</taxon>
        <taxon>Klebsiella</taxon>
        <taxon>Klebsiella pneumoniae complex</taxon>
    </lineage>
</organism>
<proteinExistence type="predicted"/>
<name>A0A447S615_KLEPN</name>
<dbReference type="EC" id="3.1.26.12" evidence="2"/>
<dbReference type="Proteomes" id="UP000282433">
    <property type="component" value="Chromosome"/>
</dbReference>
<protein>
    <submittedName>
        <fullName evidence="2">Ribonuclease, Rne/Rng family</fullName>
        <ecNumber evidence="2">3.1.26.12</ecNumber>
    </submittedName>
</protein>
<dbReference type="GO" id="GO:0008995">
    <property type="term" value="F:ribonuclease E activity"/>
    <property type="evidence" value="ECO:0007669"/>
    <property type="project" value="UniProtKB-EC"/>
</dbReference>
<evidence type="ECO:0000313" key="3">
    <source>
        <dbReference type="Proteomes" id="UP000282433"/>
    </source>
</evidence>
<evidence type="ECO:0000256" key="1">
    <source>
        <dbReference type="SAM" id="MobiDB-lite"/>
    </source>
</evidence>
<dbReference type="AlphaFoldDB" id="A0A447S615"/>